<dbReference type="EMBL" id="NCKV01011782">
    <property type="protein sequence ID" value="RWS21542.1"/>
    <property type="molecule type" value="Genomic_DNA"/>
</dbReference>
<dbReference type="SMART" id="SM00115">
    <property type="entry name" value="CASc"/>
    <property type="match status" value="1"/>
</dbReference>
<dbReference type="PANTHER" id="PTHR47901:SF8">
    <property type="entry name" value="CASPASE-3"/>
    <property type="match status" value="1"/>
</dbReference>
<dbReference type="SUPFAM" id="SSF52129">
    <property type="entry name" value="Caspase-like"/>
    <property type="match status" value="2"/>
</dbReference>
<dbReference type="InterPro" id="IPR029030">
    <property type="entry name" value="Caspase-like_dom_sf"/>
</dbReference>
<feature type="non-terminal residue" evidence="6">
    <location>
        <position position="1"/>
    </location>
</feature>
<dbReference type="VEuPathDB" id="VectorBase:LDEU010498"/>
<evidence type="ECO:0000256" key="1">
    <source>
        <dbReference type="ARBA" id="ARBA00010134"/>
    </source>
</evidence>
<dbReference type="InterPro" id="IPR001309">
    <property type="entry name" value="Pept_C14_p20"/>
</dbReference>
<name>A0A443S1Z1_9ACAR</name>
<evidence type="ECO:0000313" key="6">
    <source>
        <dbReference type="EMBL" id="RWS21542.1"/>
    </source>
</evidence>
<feature type="domain" description="Caspase family p20" evidence="5">
    <location>
        <begin position="15"/>
        <end position="137"/>
    </location>
</feature>
<evidence type="ECO:0000256" key="4">
    <source>
        <dbReference type="ARBA" id="ARBA00022801"/>
    </source>
</evidence>
<dbReference type="InterPro" id="IPR011600">
    <property type="entry name" value="Pept_C14_caspase"/>
</dbReference>
<sequence>KNEPEKNMIEKCECRKGLCIFIVNCSYKDGLERLGADEDIRNVETIFTELGYEMVCLKDLSSSELICVLKKHISEATIYDQALFIFVSTHSTAEYISMIDDNLIPYAYIYEAISDSNIPHLREIPKILIIQGCREVEAKIKFQSPLKNYLVAVNREINAEQFECNTKTYISTLCDKIRALGDTELFKILRKVEFMHSKDKRYTFQTDAIGLYKNIYLNNSIRFEYLDDCYNFKCNRKGICIVINSFSFKNRVQIDSSFRDMKYFSDLFNSLGYVVIPKVNLTKNEIFSLFLNVKMRSDLNSYYAIIVMILCSADKNNPNHIFDCNGDTLRIDSIIGNCPRIKKQPTIIFIQTTERGKVQN</sequence>
<dbReference type="InterPro" id="IPR015917">
    <property type="entry name" value="Pept_C14A"/>
</dbReference>
<evidence type="ECO:0000256" key="2">
    <source>
        <dbReference type="ARBA" id="ARBA00022670"/>
    </source>
</evidence>
<protein>
    <submittedName>
        <fullName evidence="6">Cell death protein 3-like protein</fullName>
    </submittedName>
</protein>
<feature type="domain" description="Caspase family p20" evidence="5">
    <location>
        <begin position="236"/>
        <end position="357"/>
    </location>
</feature>
<evidence type="ECO:0000313" key="7">
    <source>
        <dbReference type="Proteomes" id="UP000288716"/>
    </source>
</evidence>
<dbReference type="GO" id="GO:0006915">
    <property type="term" value="P:apoptotic process"/>
    <property type="evidence" value="ECO:0007669"/>
    <property type="project" value="UniProtKB-KW"/>
</dbReference>
<dbReference type="PRINTS" id="PR00376">
    <property type="entry name" value="IL1BCENZYME"/>
</dbReference>
<dbReference type="PROSITE" id="PS50208">
    <property type="entry name" value="CASPASE_P20"/>
    <property type="match status" value="2"/>
</dbReference>
<keyword evidence="3" id="KW-0053">Apoptosis</keyword>
<accession>A0A443S1Z1</accession>
<dbReference type="GO" id="GO:0006508">
    <property type="term" value="P:proteolysis"/>
    <property type="evidence" value="ECO:0007669"/>
    <property type="project" value="UniProtKB-KW"/>
</dbReference>
<dbReference type="GO" id="GO:0004197">
    <property type="term" value="F:cysteine-type endopeptidase activity"/>
    <property type="evidence" value="ECO:0007669"/>
    <property type="project" value="InterPro"/>
</dbReference>
<reference evidence="6 7" key="1">
    <citation type="journal article" date="2018" name="Gigascience">
        <title>Genomes of trombidid mites reveal novel predicted allergens and laterally-transferred genes associated with secondary metabolism.</title>
        <authorList>
            <person name="Dong X."/>
            <person name="Chaisiri K."/>
            <person name="Xia D."/>
            <person name="Armstrong S.D."/>
            <person name="Fang Y."/>
            <person name="Donnelly M.J."/>
            <person name="Kadowaki T."/>
            <person name="McGarry J.W."/>
            <person name="Darby A.C."/>
            <person name="Makepeace B.L."/>
        </authorList>
    </citation>
    <scope>NUCLEOTIDE SEQUENCE [LARGE SCALE GENOMIC DNA]</scope>
    <source>
        <strain evidence="6">UoL-UT</strain>
    </source>
</reference>
<dbReference type="AlphaFoldDB" id="A0A443S1Z1"/>
<proteinExistence type="inferred from homology"/>
<dbReference type="InterPro" id="IPR002398">
    <property type="entry name" value="Pept_C14"/>
</dbReference>
<dbReference type="STRING" id="299467.A0A443S1Z1"/>
<keyword evidence="7" id="KW-1185">Reference proteome</keyword>
<dbReference type="Proteomes" id="UP000288716">
    <property type="component" value="Unassembled WGS sequence"/>
</dbReference>
<comment type="caution">
    <text evidence="6">The sequence shown here is derived from an EMBL/GenBank/DDBJ whole genome shotgun (WGS) entry which is preliminary data.</text>
</comment>
<keyword evidence="4" id="KW-0378">Hydrolase</keyword>
<organism evidence="6 7">
    <name type="scientific">Leptotrombidium deliense</name>
    <dbReference type="NCBI Taxonomy" id="299467"/>
    <lineage>
        <taxon>Eukaryota</taxon>
        <taxon>Metazoa</taxon>
        <taxon>Ecdysozoa</taxon>
        <taxon>Arthropoda</taxon>
        <taxon>Chelicerata</taxon>
        <taxon>Arachnida</taxon>
        <taxon>Acari</taxon>
        <taxon>Acariformes</taxon>
        <taxon>Trombidiformes</taxon>
        <taxon>Prostigmata</taxon>
        <taxon>Anystina</taxon>
        <taxon>Parasitengona</taxon>
        <taxon>Trombiculoidea</taxon>
        <taxon>Trombiculidae</taxon>
        <taxon>Leptotrombidium</taxon>
    </lineage>
</organism>
<dbReference type="PANTHER" id="PTHR47901">
    <property type="entry name" value="CASPASE RECRUITMENT DOMAIN-CONTAINING PROTEIN 18"/>
    <property type="match status" value="1"/>
</dbReference>
<dbReference type="OrthoDB" id="6044770at2759"/>
<gene>
    <name evidence="6" type="ORF">B4U80_11830</name>
</gene>
<comment type="similarity">
    <text evidence="1">Belongs to the peptidase C14A family.</text>
</comment>
<dbReference type="Pfam" id="PF00656">
    <property type="entry name" value="Peptidase_C14"/>
    <property type="match status" value="2"/>
</dbReference>
<evidence type="ECO:0000259" key="5">
    <source>
        <dbReference type="PROSITE" id="PS50208"/>
    </source>
</evidence>
<keyword evidence="2" id="KW-0645">Protease</keyword>
<evidence type="ECO:0000256" key="3">
    <source>
        <dbReference type="ARBA" id="ARBA00022703"/>
    </source>
</evidence>
<dbReference type="Gene3D" id="3.40.50.1460">
    <property type="match status" value="2"/>
</dbReference>